<dbReference type="InterPro" id="IPR050122">
    <property type="entry name" value="RTK"/>
</dbReference>
<evidence type="ECO:0000256" key="4">
    <source>
        <dbReference type="ARBA" id="ARBA00022741"/>
    </source>
</evidence>
<keyword evidence="15" id="KW-1185">Reference proteome</keyword>
<keyword evidence="12" id="KW-0732">Signal</keyword>
<dbReference type="PROSITE" id="PS50011">
    <property type="entry name" value="PROTEIN_KINASE_DOM"/>
    <property type="match status" value="1"/>
</dbReference>
<dbReference type="GO" id="GO:0043235">
    <property type="term" value="C:receptor complex"/>
    <property type="evidence" value="ECO:0007669"/>
    <property type="project" value="TreeGrafter"/>
</dbReference>
<evidence type="ECO:0000256" key="1">
    <source>
        <dbReference type="ARBA" id="ARBA00004167"/>
    </source>
</evidence>
<keyword evidence="7 11" id="KW-0472">Membrane</keyword>
<feature type="binding site" evidence="10">
    <location>
        <position position="502"/>
    </location>
    <ligand>
        <name>ATP</name>
        <dbReference type="ChEBI" id="CHEBI:30616"/>
    </ligand>
</feature>
<dbReference type="PANTHER" id="PTHR24416:SF611">
    <property type="entry name" value="TYROSINE-PROTEIN KINASE TRANSMEMBRANE RECEPTOR ROR"/>
    <property type="match status" value="1"/>
</dbReference>
<accession>A0A0D2ULS8</accession>
<dbReference type="InterPro" id="IPR020635">
    <property type="entry name" value="Tyr_kinase_cat_dom"/>
</dbReference>
<dbReference type="SUPFAM" id="SSF52058">
    <property type="entry name" value="L domain-like"/>
    <property type="match status" value="2"/>
</dbReference>
<keyword evidence="3" id="KW-0808">Transferase</keyword>
<gene>
    <name evidence="14" type="ORF">CAOG_006420</name>
</gene>
<dbReference type="InterPro" id="IPR011009">
    <property type="entry name" value="Kinase-like_dom_sf"/>
</dbReference>
<dbReference type="Gene3D" id="3.30.200.20">
    <property type="entry name" value="Phosphorylase Kinase, domain 1"/>
    <property type="match status" value="1"/>
</dbReference>
<keyword evidence="8" id="KW-0829">Tyrosine-protein kinase</keyword>
<dbReference type="InterPro" id="IPR000719">
    <property type="entry name" value="Prot_kinase_dom"/>
</dbReference>
<dbReference type="InterPro" id="IPR008266">
    <property type="entry name" value="Tyr_kinase_AS"/>
</dbReference>
<dbReference type="PRINTS" id="PR00109">
    <property type="entry name" value="TYRKINASE"/>
</dbReference>
<evidence type="ECO:0000256" key="9">
    <source>
        <dbReference type="ARBA" id="ARBA00051243"/>
    </source>
</evidence>
<evidence type="ECO:0000256" key="2">
    <source>
        <dbReference type="ARBA" id="ARBA00004308"/>
    </source>
</evidence>
<organism evidence="14 15">
    <name type="scientific">Capsaspora owczarzaki (strain ATCC 30864)</name>
    <dbReference type="NCBI Taxonomy" id="595528"/>
    <lineage>
        <taxon>Eukaryota</taxon>
        <taxon>Filasterea</taxon>
        <taxon>Capsaspora</taxon>
    </lineage>
</organism>
<dbReference type="Proteomes" id="UP000008743">
    <property type="component" value="Unassembled WGS sequence"/>
</dbReference>
<evidence type="ECO:0000256" key="12">
    <source>
        <dbReference type="SAM" id="SignalP"/>
    </source>
</evidence>
<dbReference type="GO" id="GO:0004714">
    <property type="term" value="F:transmembrane receptor protein tyrosine kinase activity"/>
    <property type="evidence" value="ECO:0007669"/>
    <property type="project" value="UniProtKB-EC"/>
</dbReference>
<dbReference type="GO" id="GO:0050793">
    <property type="term" value="P:regulation of developmental process"/>
    <property type="evidence" value="ECO:0007669"/>
    <property type="project" value="UniProtKB-ARBA"/>
</dbReference>
<keyword evidence="11" id="KW-0812">Transmembrane</keyword>
<dbReference type="PROSITE" id="PS00107">
    <property type="entry name" value="PROTEIN_KINASE_ATP"/>
    <property type="match status" value="1"/>
</dbReference>
<dbReference type="Gene3D" id="3.80.20.20">
    <property type="entry name" value="Receptor L-domain"/>
    <property type="match status" value="2"/>
</dbReference>
<dbReference type="RefSeq" id="XP_004345169.1">
    <property type="nucleotide sequence ID" value="XM_004345119.2"/>
</dbReference>
<dbReference type="STRING" id="595528.A0A0D2ULS8"/>
<dbReference type="InterPro" id="IPR017441">
    <property type="entry name" value="Protein_kinase_ATP_BS"/>
</dbReference>
<proteinExistence type="predicted"/>
<dbReference type="GO" id="GO:0007169">
    <property type="term" value="P:cell surface receptor protein tyrosine kinase signaling pathway"/>
    <property type="evidence" value="ECO:0007669"/>
    <property type="project" value="TreeGrafter"/>
</dbReference>
<dbReference type="SUPFAM" id="SSF56112">
    <property type="entry name" value="Protein kinase-like (PK-like)"/>
    <property type="match status" value="1"/>
</dbReference>
<feature type="transmembrane region" description="Helical" evidence="11">
    <location>
        <begin position="367"/>
        <end position="391"/>
    </location>
</feature>
<dbReference type="InterPro" id="IPR001245">
    <property type="entry name" value="Ser-Thr/Tyr_kinase_cat_dom"/>
</dbReference>
<dbReference type="EMBL" id="KE346370">
    <property type="protein sequence ID" value="KJE96046.1"/>
    <property type="molecule type" value="Genomic_DNA"/>
</dbReference>
<evidence type="ECO:0000259" key="13">
    <source>
        <dbReference type="PROSITE" id="PS50011"/>
    </source>
</evidence>
<evidence type="ECO:0000256" key="7">
    <source>
        <dbReference type="ARBA" id="ARBA00023136"/>
    </source>
</evidence>
<evidence type="ECO:0000256" key="10">
    <source>
        <dbReference type="PROSITE-ProRule" id="PRU10141"/>
    </source>
</evidence>
<dbReference type="AlphaFoldDB" id="A0A0D2ULS8"/>
<evidence type="ECO:0000313" key="15">
    <source>
        <dbReference type="Proteomes" id="UP000008743"/>
    </source>
</evidence>
<comment type="subcellular location">
    <subcellularLocation>
        <location evidence="2">Endomembrane system</location>
    </subcellularLocation>
    <subcellularLocation>
        <location evidence="1">Membrane</location>
        <topology evidence="1">Single-pass membrane protein</topology>
    </subcellularLocation>
</comment>
<dbReference type="GO" id="GO:0012505">
    <property type="term" value="C:endomembrane system"/>
    <property type="evidence" value="ECO:0007669"/>
    <property type="project" value="UniProtKB-SubCell"/>
</dbReference>
<dbReference type="PANTHER" id="PTHR24416">
    <property type="entry name" value="TYROSINE-PROTEIN KINASE RECEPTOR"/>
    <property type="match status" value="1"/>
</dbReference>
<evidence type="ECO:0000256" key="5">
    <source>
        <dbReference type="ARBA" id="ARBA00022777"/>
    </source>
</evidence>
<evidence type="ECO:0000256" key="3">
    <source>
        <dbReference type="ARBA" id="ARBA00022679"/>
    </source>
</evidence>
<evidence type="ECO:0000256" key="6">
    <source>
        <dbReference type="ARBA" id="ARBA00022840"/>
    </source>
</evidence>
<sequence>MIQPRAMRARSASGHAARHAAATTTTLATLSSLVVLCSLIAAGDSVLVCTPPTVTFGISLFTIKSNADAQALSGCTHINGSIALGGIFADVCTLQDISPLSSIVEIDGALAFNNCPTLADISPLGNLQRITGRETIFGSTLRMVGSTLTTLAPLTSLNAIEAGCILFSTNNNLVSIEILASVTSWNFRHNLTCIQIDNCDALQSLNGLQHVEEVSGAVIITSNAVLQQLSLTSLRNINGTVRYSTPLNSTTTFALAISDNPIIKSLSELSHLQFISGDVEVRGNDLLCYAPTTVSWSTIMTPGSYASFANNMLNSACAASVSSVIRASLSSIASVSSVLQISSATPVPGTGGPTLNNNNGGGASSSAAIGIGVGAAGGALLIAFIVILVLVRRRNERNKHNLSLPSQNGRGSTISNMSNVSNVSASAFELSGYPASNAYFAGADGKYYEIDVENAAAIDVTPLADLEVLPGDVTVNEKRMLGEGHFGQVFLGQHAGQAVAVKILKDPTHNVDTLRDFIGEALVMKPFAHPNVLRLVAVCTSAVPQMLVLEFMAEGDLKTLLRASRPELSTRRMDLTDKHLLQFVAQACTGLEYLHALRFIHRDIAARNLLVDSMLCVKIADFGLSRELIDSDYYRRAHKRALPVKFLALETLRDMIFDIRSDVWQMGVCIWEIFGYAEAPWPTVAPQDMKSVLTSGQRLERPAHCKDDAYGLLQSCWLANPDHRPTAGMLREAFQSMVDRA</sequence>
<dbReference type="Gene3D" id="1.10.510.10">
    <property type="entry name" value="Transferase(Phosphotransferase) domain 1"/>
    <property type="match status" value="1"/>
</dbReference>
<dbReference type="GO" id="GO:0048468">
    <property type="term" value="P:cell development"/>
    <property type="evidence" value="ECO:0007669"/>
    <property type="project" value="UniProtKB-ARBA"/>
</dbReference>
<dbReference type="InterPro" id="IPR000494">
    <property type="entry name" value="Rcpt_L-dom"/>
</dbReference>
<feature type="domain" description="Protein kinase" evidence="13">
    <location>
        <begin position="475"/>
        <end position="738"/>
    </location>
</feature>
<keyword evidence="4 10" id="KW-0547">Nucleotide-binding</keyword>
<dbReference type="PhylomeDB" id="A0A0D2ULS8"/>
<keyword evidence="5 14" id="KW-0418">Kinase</keyword>
<evidence type="ECO:0000256" key="8">
    <source>
        <dbReference type="ARBA" id="ARBA00023137"/>
    </source>
</evidence>
<dbReference type="OMA" id="YASFANN"/>
<evidence type="ECO:0000313" key="14">
    <source>
        <dbReference type="EMBL" id="KJE96046.1"/>
    </source>
</evidence>
<dbReference type="FunFam" id="1.10.510.10:FF:001512">
    <property type="entry name" value="Receptor tyrosine-protein kinase erbB-2"/>
    <property type="match status" value="1"/>
</dbReference>
<dbReference type="OrthoDB" id="546826at2759"/>
<keyword evidence="11" id="KW-1133">Transmembrane helix</keyword>
<comment type="catalytic activity">
    <reaction evidence="9">
        <text>L-tyrosyl-[protein] + ATP = O-phospho-L-tyrosyl-[protein] + ADP + H(+)</text>
        <dbReference type="Rhea" id="RHEA:10596"/>
        <dbReference type="Rhea" id="RHEA-COMP:10136"/>
        <dbReference type="Rhea" id="RHEA-COMP:20101"/>
        <dbReference type="ChEBI" id="CHEBI:15378"/>
        <dbReference type="ChEBI" id="CHEBI:30616"/>
        <dbReference type="ChEBI" id="CHEBI:46858"/>
        <dbReference type="ChEBI" id="CHEBI:61978"/>
        <dbReference type="ChEBI" id="CHEBI:456216"/>
        <dbReference type="EC" id="2.7.10.1"/>
    </reaction>
</comment>
<dbReference type="Pfam" id="PF07714">
    <property type="entry name" value="PK_Tyr_Ser-Thr"/>
    <property type="match status" value="1"/>
</dbReference>
<dbReference type="eggNOG" id="KOG1095">
    <property type="taxonomic scope" value="Eukaryota"/>
</dbReference>
<dbReference type="GO" id="GO:0005524">
    <property type="term" value="F:ATP binding"/>
    <property type="evidence" value="ECO:0007669"/>
    <property type="project" value="UniProtKB-UniRule"/>
</dbReference>
<protein>
    <submittedName>
        <fullName evidence="14">TKL protein kinase</fullName>
    </submittedName>
</protein>
<dbReference type="PROSITE" id="PS00109">
    <property type="entry name" value="PROTEIN_KINASE_TYR"/>
    <property type="match status" value="1"/>
</dbReference>
<name>A0A0D2ULS8_CAPO3</name>
<keyword evidence="6 10" id="KW-0067">ATP-binding</keyword>
<dbReference type="InParanoid" id="A0A0D2ULS8"/>
<feature type="chain" id="PRO_5002268670" evidence="12">
    <location>
        <begin position="46"/>
        <end position="741"/>
    </location>
</feature>
<dbReference type="CDD" id="cd00192">
    <property type="entry name" value="PTKc"/>
    <property type="match status" value="1"/>
</dbReference>
<reference evidence="15" key="1">
    <citation type="submission" date="2011-02" db="EMBL/GenBank/DDBJ databases">
        <title>The Genome Sequence of Capsaspora owczarzaki ATCC 30864.</title>
        <authorList>
            <person name="Russ C."/>
            <person name="Cuomo C."/>
            <person name="Burger G."/>
            <person name="Gray M.W."/>
            <person name="Holland P.W.H."/>
            <person name="King N."/>
            <person name="Lang F.B.F."/>
            <person name="Roger A.J."/>
            <person name="Ruiz-Trillo I."/>
            <person name="Young S.K."/>
            <person name="Zeng Q."/>
            <person name="Gargeya S."/>
            <person name="Alvarado L."/>
            <person name="Berlin A."/>
            <person name="Chapman S.B."/>
            <person name="Chen Z."/>
            <person name="Freedman E."/>
            <person name="Gellesch M."/>
            <person name="Goldberg J."/>
            <person name="Griggs A."/>
            <person name="Gujja S."/>
            <person name="Heilman E."/>
            <person name="Heiman D."/>
            <person name="Howarth C."/>
            <person name="Mehta T."/>
            <person name="Neiman D."/>
            <person name="Pearson M."/>
            <person name="Roberts A."/>
            <person name="Saif S."/>
            <person name="Shea T."/>
            <person name="Shenoy N."/>
            <person name="Sisk P."/>
            <person name="Stolte C."/>
            <person name="Sykes S."/>
            <person name="White J."/>
            <person name="Yandava C."/>
            <person name="Haas B."/>
            <person name="Nusbaum C."/>
            <person name="Birren B."/>
        </authorList>
    </citation>
    <scope>NUCLEOTIDE SEQUENCE</scope>
    <source>
        <strain evidence="15">ATCC 30864</strain>
    </source>
</reference>
<evidence type="ECO:0000256" key="11">
    <source>
        <dbReference type="SAM" id="Phobius"/>
    </source>
</evidence>
<feature type="signal peptide" evidence="12">
    <location>
        <begin position="1"/>
        <end position="45"/>
    </location>
</feature>
<dbReference type="Pfam" id="PF01030">
    <property type="entry name" value="Recep_L_domain"/>
    <property type="match status" value="2"/>
</dbReference>
<dbReference type="SMART" id="SM00219">
    <property type="entry name" value="TyrKc"/>
    <property type="match status" value="1"/>
</dbReference>
<dbReference type="InterPro" id="IPR036941">
    <property type="entry name" value="Rcpt_L-dom_sf"/>
</dbReference>
<dbReference type="GO" id="GO:0005886">
    <property type="term" value="C:plasma membrane"/>
    <property type="evidence" value="ECO:0007669"/>
    <property type="project" value="TreeGrafter"/>
</dbReference>